<keyword evidence="2" id="KW-1185">Reference proteome</keyword>
<accession>A0ACB7S379</accession>
<sequence length="210" mass="23313">MHLGVFAHVMHKDNVTMRNVSVLCLDKPAHVLATCSQLQPFMKSQPLERLPMAGTQVLLVSSDGEAMRVPLESAKASRTIKTMLEDLGIGDNPDEEISLPYVTGPILRKIVKWANHHKDDPPPPEEDPNTEKRTDDISHFDAELLKVDQSTLFEIILASNYLDIQGLLDTACKVVANMIKGKTPEEVRKHFNIIDDFDTPTPEPEAGPAD</sequence>
<evidence type="ECO:0000313" key="1">
    <source>
        <dbReference type="EMBL" id="KAH6928174.1"/>
    </source>
</evidence>
<name>A0ACB7S379_HYAAI</name>
<evidence type="ECO:0000313" key="2">
    <source>
        <dbReference type="Proteomes" id="UP000821845"/>
    </source>
</evidence>
<dbReference type="Proteomes" id="UP000821845">
    <property type="component" value="Chromosome 6"/>
</dbReference>
<organism evidence="1 2">
    <name type="scientific">Hyalomma asiaticum</name>
    <name type="common">Tick</name>
    <dbReference type="NCBI Taxonomy" id="266040"/>
    <lineage>
        <taxon>Eukaryota</taxon>
        <taxon>Metazoa</taxon>
        <taxon>Ecdysozoa</taxon>
        <taxon>Arthropoda</taxon>
        <taxon>Chelicerata</taxon>
        <taxon>Arachnida</taxon>
        <taxon>Acari</taxon>
        <taxon>Parasitiformes</taxon>
        <taxon>Ixodida</taxon>
        <taxon>Ixodoidea</taxon>
        <taxon>Ixodidae</taxon>
        <taxon>Hyalomminae</taxon>
        <taxon>Hyalomma</taxon>
    </lineage>
</organism>
<proteinExistence type="predicted"/>
<gene>
    <name evidence="1" type="ORF">HPB50_012387</name>
</gene>
<protein>
    <submittedName>
        <fullName evidence="1">Uncharacterized protein</fullName>
    </submittedName>
</protein>
<dbReference type="EMBL" id="CM023486">
    <property type="protein sequence ID" value="KAH6928174.1"/>
    <property type="molecule type" value="Genomic_DNA"/>
</dbReference>
<reference evidence="1" key="1">
    <citation type="submission" date="2020-05" db="EMBL/GenBank/DDBJ databases">
        <title>Large-scale comparative analyses of tick genomes elucidate their genetic diversity and vector capacities.</title>
        <authorList>
            <person name="Jia N."/>
            <person name="Wang J."/>
            <person name="Shi W."/>
            <person name="Du L."/>
            <person name="Sun Y."/>
            <person name="Zhan W."/>
            <person name="Jiang J."/>
            <person name="Wang Q."/>
            <person name="Zhang B."/>
            <person name="Ji P."/>
            <person name="Sakyi L.B."/>
            <person name="Cui X."/>
            <person name="Yuan T."/>
            <person name="Jiang B."/>
            <person name="Yang W."/>
            <person name="Lam T.T.-Y."/>
            <person name="Chang Q."/>
            <person name="Ding S."/>
            <person name="Wang X."/>
            <person name="Zhu J."/>
            <person name="Ruan X."/>
            <person name="Zhao L."/>
            <person name="Wei J."/>
            <person name="Que T."/>
            <person name="Du C."/>
            <person name="Cheng J."/>
            <person name="Dai P."/>
            <person name="Han X."/>
            <person name="Huang E."/>
            <person name="Gao Y."/>
            <person name="Liu J."/>
            <person name="Shao H."/>
            <person name="Ye R."/>
            <person name="Li L."/>
            <person name="Wei W."/>
            <person name="Wang X."/>
            <person name="Wang C."/>
            <person name="Yang T."/>
            <person name="Huo Q."/>
            <person name="Li W."/>
            <person name="Guo W."/>
            <person name="Chen H."/>
            <person name="Zhou L."/>
            <person name="Ni X."/>
            <person name="Tian J."/>
            <person name="Zhou Y."/>
            <person name="Sheng Y."/>
            <person name="Liu T."/>
            <person name="Pan Y."/>
            <person name="Xia L."/>
            <person name="Li J."/>
            <person name="Zhao F."/>
            <person name="Cao W."/>
        </authorList>
    </citation>
    <scope>NUCLEOTIDE SEQUENCE</scope>
    <source>
        <strain evidence="1">Hyas-2018</strain>
    </source>
</reference>
<comment type="caution">
    <text evidence="1">The sequence shown here is derived from an EMBL/GenBank/DDBJ whole genome shotgun (WGS) entry which is preliminary data.</text>
</comment>